<accession>A0A6G1PI61</accession>
<protein>
    <submittedName>
        <fullName evidence="1">TRAF family member-associated NF-kappa-B activator TRAF-interacting protein</fullName>
    </submittedName>
</protein>
<sequence>MEEAYNELYKQFLRLRSLCFRQAALLHELATNQKKPQGALVPNGELGDMMSIPVQCTQEIPVYFHEKPQPLAAAAHNPAPQCADWRHMGTFSNLLAEDMARLSVGVPQQRKEDLLLEPKVASLLSLDSTMWQAASTGEYEIEEQTDNFNRDGTLHATKMPVTDGSSLVDFLSQPDGLLMSDVALQSNMCEFCQAVFPGDTTTRGEFLRHLHTHVT</sequence>
<dbReference type="PANTHER" id="PTHR15249">
    <property type="entry name" value="TRAF FAMILY MEMBER-ASSOCIATED NF-KAPPA-B ACTIVATOR"/>
    <property type="match status" value="1"/>
</dbReference>
<dbReference type="PANTHER" id="PTHR15249:SF0">
    <property type="entry name" value="TRAF FAMILY MEMBER-ASSOCIATED NF-KAPPA-B ACTIVATOR"/>
    <property type="match status" value="1"/>
</dbReference>
<organism evidence="1 2">
    <name type="scientific">Channa argus</name>
    <name type="common">Northern snakehead</name>
    <name type="synonym">Ophicephalus argus</name>
    <dbReference type="NCBI Taxonomy" id="215402"/>
    <lineage>
        <taxon>Eukaryota</taxon>
        <taxon>Metazoa</taxon>
        <taxon>Chordata</taxon>
        <taxon>Craniata</taxon>
        <taxon>Vertebrata</taxon>
        <taxon>Euteleostomi</taxon>
        <taxon>Actinopterygii</taxon>
        <taxon>Neopterygii</taxon>
        <taxon>Teleostei</taxon>
        <taxon>Neoteleostei</taxon>
        <taxon>Acanthomorphata</taxon>
        <taxon>Anabantaria</taxon>
        <taxon>Anabantiformes</taxon>
        <taxon>Channoidei</taxon>
        <taxon>Channidae</taxon>
        <taxon>Channa</taxon>
    </lineage>
</organism>
<dbReference type="EMBL" id="CM015716">
    <property type="protein sequence ID" value="KAF3689706.1"/>
    <property type="molecule type" value="Genomic_DNA"/>
</dbReference>
<reference evidence="1 2" key="1">
    <citation type="submission" date="2019-02" db="EMBL/GenBank/DDBJ databases">
        <title>Opniocepnalus argus genome.</title>
        <authorList>
            <person name="Zhou C."/>
            <person name="Xiao S."/>
        </authorList>
    </citation>
    <scope>NUCLEOTIDE SEQUENCE [LARGE SCALE GENOMIC DNA]</scope>
    <source>
        <strain evidence="1">OARG1902GOOAL</strain>
        <tissue evidence="1">Muscle</tissue>
    </source>
</reference>
<evidence type="ECO:0000313" key="2">
    <source>
        <dbReference type="Proteomes" id="UP000503349"/>
    </source>
</evidence>
<dbReference type="InterPro" id="IPR039669">
    <property type="entry name" value="TANK"/>
</dbReference>
<dbReference type="AlphaFoldDB" id="A0A6G1PI61"/>
<dbReference type="Proteomes" id="UP000503349">
    <property type="component" value="Chromosome 5"/>
</dbReference>
<gene>
    <name evidence="1" type="ORF">EXN66_Car005378</name>
</gene>
<evidence type="ECO:0000313" key="1">
    <source>
        <dbReference type="EMBL" id="KAF3689706.1"/>
    </source>
</evidence>
<name>A0A6G1PI61_CHAAH</name>
<dbReference type="GO" id="GO:0043124">
    <property type="term" value="P:negative regulation of canonical NF-kappaB signal transduction"/>
    <property type="evidence" value="ECO:0007669"/>
    <property type="project" value="InterPro"/>
</dbReference>
<dbReference type="SMR" id="A0A6G1PI61"/>
<proteinExistence type="predicted"/>
<reference evidence="2" key="2">
    <citation type="submission" date="2019-02" db="EMBL/GenBank/DDBJ databases">
        <title>Opniocepnalus argus Var Kimnra genome.</title>
        <authorList>
            <person name="Zhou C."/>
            <person name="Xiao S."/>
        </authorList>
    </citation>
    <scope>NUCLEOTIDE SEQUENCE [LARGE SCALE GENOMIC DNA]</scope>
</reference>
<keyword evidence="2" id="KW-1185">Reference proteome</keyword>